<feature type="transmembrane region" description="Helical" evidence="1">
    <location>
        <begin position="131"/>
        <end position="150"/>
    </location>
</feature>
<evidence type="ECO:0000313" key="3">
    <source>
        <dbReference type="EMBL" id="RRB09870.1"/>
    </source>
</evidence>
<dbReference type="GO" id="GO:0008237">
    <property type="term" value="F:metallopeptidase activity"/>
    <property type="evidence" value="ECO:0007669"/>
    <property type="project" value="UniProtKB-KW"/>
</dbReference>
<name>A0A3P1C967_9BACT</name>
<dbReference type="GO" id="GO:0080120">
    <property type="term" value="P:CAAX-box protein maturation"/>
    <property type="evidence" value="ECO:0007669"/>
    <property type="project" value="UniProtKB-ARBA"/>
</dbReference>
<organism evidence="3 4">
    <name type="scientific">Larkinella knui</name>
    <dbReference type="NCBI Taxonomy" id="2025310"/>
    <lineage>
        <taxon>Bacteria</taxon>
        <taxon>Pseudomonadati</taxon>
        <taxon>Bacteroidota</taxon>
        <taxon>Cytophagia</taxon>
        <taxon>Cytophagales</taxon>
        <taxon>Spirosomataceae</taxon>
        <taxon>Larkinella</taxon>
    </lineage>
</organism>
<feature type="transmembrane region" description="Helical" evidence="1">
    <location>
        <begin position="275"/>
        <end position="293"/>
    </location>
</feature>
<sequence length="393" mass="44014">MMGNSTGYFREIRTGALLTTALFALFLYYNWHLPTAELLLDSPYFIGLYFLTFTIGQPEVAGQLKRNASVSLERAVLVPVLLLVILYSYVGFHGHSPFKGSAALFFFYLLFPALGFWAYQKAARPIQWTDFGFYFLFLIPATSISVGTKTNLPFNGAGFSNVLRFVLILTAVYSFGTIRNLPEIGFFPMFKGKYLKTAIGVWLAFIALTGVIAYASGFLKTSGYEPLSVVLIPLAIGEMIRIFFGTALFEELFLRGILQNMLARKITESGVWKTYWTWGFAVFLLLSLLTGYLMHPALLWVPVLITVVLFLAAYVIEKKQLDRHGPYTALAITSVFFGLVHFHAGSLVFVGLASIAGWGYGYTYIKTKNVFYAALVHTLVNSSEFLFHLETLK</sequence>
<feature type="domain" description="CAAX prenyl protease 2/Lysostaphin resistance protein A-like" evidence="2">
    <location>
        <begin position="323"/>
        <end position="382"/>
    </location>
</feature>
<dbReference type="InterPro" id="IPR003675">
    <property type="entry name" value="Rce1/LyrA-like_dom"/>
</dbReference>
<gene>
    <name evidence="3" type="ORF">EHT87_30590</name>
</gene>
<keyword evidence="1" id="KW-1133">Transmembrane helix</keyword>
<keyword evidence="3" id="KW-0482">Metalloprotease</keyword>
<dbReference type="AlphaFoldDB" id="A0A3P1C967"/>
<feature type="transmembrane region" description="Helical" evidence="1">
    <location>
        <begin position="328"/>
        <end position="358"/>
    </location>
</feature>
<dbReference type="Proteomes" id="UP000274271">
    <property type="component" value="Unassembled WGS sequence"/>
</dbReference>
<dbReference type="Pfam" id="PF02517">
    <property type="entry name" value="Rce1-like"/>
    <property type="match status" value="1"/>
</dbReference>
<feature type="transmembrane region" description="Helical" evidence="1">
    <location>
        <begin position="194"/>
        <end position="215"/>
    </location>
</feature>
<feature type="transmembrane region" description="Helical" evidence="1">
    <location>
        <begin position="72"/>
        <end position="90"/>
    </location>
</feature>
<feature type="transmembrane region" description="Helical" evidence="1">
    <location>
        <begin position="12"/>
        <end position="31"/>
    </location>
</feature>
<protein>
    <submittedName>
        <fullName evidence="3">CPBP family intramembrane metalloprotease</fullName>
    </submittedName>
</protein>
<dbReference type="RefSeq" id="WP_124910611.1">
    <property type="nucleotide sequence ID" value="NZ_RQJP01000008.1"/>
</dbReference>
<keyword evidence="4" id="KW-1185">Reference proteome</keyword>
<accession>A0A3P1C967</accession>
<evidence type="ECO:0000313" key="4">
    <source>
        <dbReference type="Proteomes" id="UP000274271"/>
    </source>
</evidence>
<keyword evidence="1" id="KW-0812">Transmembrane</keyword>
<dbReference type="OrthoDB" id="324900at2"/>
<dbReference type="EMBL" id="RQJP01000008">
    <property type="protein sequence ID" value="RRB09870.1"/>
    <property type="molecule type" value="Genomic_DNA"/>
</dbReference>
<evidence type="ECO:0000259" key="2">
    <source>
        <dbReference type="Pfam" id="PF02517"/>
    </source>
</evidence>
<keyword evidence="3" id="KW-0378">Hydrolase</keyword>
<feature type="transmembrane region" description="Helical" evidence="1">
    <location>
        <begin position="299"/>
        <end position="316"/>
    </location>
</feature>
<dbReference type="GO" id="GO:0004175">
    <property type="term" value="F:endopeptidase activity"/>
    <property type="evidence" value="ECO:0007669"/>
    <property type="project" value="UniProtKB-ARBA"/>
</dbReference>
<evidence type="ECO:0000256" key="1">
    <source>
        <dbReference type="SAM" id="Phobius"/>
    </source>
</evidence>
<feature type="transmembrane region" description="Helical" evidence="1">
    <location>
        <begin position="162"/>
        <end position="182"/>
    </location>
</feature>
<comment type="caution">
    <text evidence="3">The sequence shown here is derived from an EMBL/GenBank/DDBJ whole genome shotgun (WGS) entry which is preliminary data.</text>
</comment>
<keyword evidence="3" id="KW-0645">Protease</keyword>
<reference evidence="3 4" key="1">
    <citation type="submission" date="2018-11" db="EMBL/GenBank/DDBJ databases">
        <authorList>
            <person name="Zhou Z."/>
            <person name="Wang G."/>
        </authorList>
    </citation>
    <scope>NUCLEOTIDE SEQUENCE [LARGE SCALE GENOMIC DNA]</scope>
    <source>
        <strain evidence="3 4">KCTC42998</strain>
    </source>
</reference>
<keyword evidence="1" id="KW-0472">Membrane</keyword>
<feature type="transmembrane region" description="Helical" evidence="1">
    <location>
        <begin position="102"/>
        <end position="119"/>
    </location>
</feature>
<feature type="transmembrane region" description="Helical" evidence="1">
    <location>
        <begin position="43"/>
        <end position="60"/>
    </location>
</feature>
<proteinExistence type="predicted"/>
<dbReference type="GO" id="GO:0006508">
    <property type="term" value="P:proteolysis"/>
    <property type="evidence" value="ECO:0007669"/>
    <property type="project" value="UniProtKB-KW"/>
</dbReference>
<feature type="transmembrane region" description="Helical" evidence="1">
    <location>
        <begin position="227"/>
        <end position="254"/>
    </location>
</feature>